<feature type="domain" description="Sialate O-acetylesterase" evidence="3">
    <location>
        <begin position="200"/>
        <end position="356"/>
    </location>
</feature>
<evidence type="ECO:0000313" key="4">
    <source>
        <dbReference type="EMBL" id="CAG9279409.1"/>
    </source>
</evidence>
<feature type="chain" id="PRO_5035449064" description="Sialate O-acetylesterase domain-containing protein" evidence="2">
    <location>
        <begin position="28"/>
        <end position="403"/>
    </location>
</feature>
<evidence type="ECO:0000259" key="3">
    <source>
        <dbReference type="Pfam" id="PF03629"/>
    </source>
</evidence>
<gene>
    <name evidence="4" type="ORF">PTTT1_LOCUS9999</name>
</gene>
<sequence length="403" mass="43627">MKLAFNLSTTALSLCAVCCCNVLLTQAQTPLILLAGQSNMVGSPNEAGERYEQDVLARTNTIQPGLTFDNLLPLLVSPAMQQTNITTEFRRELVDLLTRILGYVHNGTDVVPEHQVDLLIELGQRFPTLYTSLADPLGNVYCSDVTPPLAVQEFMSAVPLSPNSGCGNPYGPELVLGHTLGFLPDGKESGSDLSFIMPKVSRGGTQIRGNWSKAEGDLWSTLQSRIAHIDSVSTQCQTGSGCSWDAFVWFQGENDSMDQLNAENYEGDLIIFLADVRAELFAAGTRYAAPEEIPVVIVQIGSFFRAREFGTVVARAQASVAASDAFASIVWTDDLGTFYHYDASSQLIIGDRVARALEGLWKGTIVMPPLDRSWFGSCQQNGQKCHTNAACCGGKCAYSRCGT</sequence>
<dbReference type="InterPro" id="IPR052940">
    <property type="entry name" value="Carb_Esterase_6"/>
</dbReference>
<dbReference type="SUPFAM" id="SSF52266">
    <property type="entry name" value="SGNH hydrolase"/>
    <property type="match status" value="1"/>
</dbReference>
<dbReference type="InterPro" id="IPR005181">
    <property type="entry name" value="SASA"/>
</dbReference>
<keyword evidence="1" id="KW-0378">Hydrolase</keyword>
<organism evidence="4">
    <name type="scientific">Phaeodactylum tricornutum</name>
    <name type="common">Diatom</name>
    <dbReference type="NCBI Taxonomy" id="2850"/>
    <lineage>
        <taxon>Eukaryota</taxon>
        <taxon>Sar</taxon>
        <taxon>Stramenopiles</taxon>
        <taxon>Ochrophyta</taxon>
        <taxon>Bacillariophyta</taxon>
        <taxon>Bacillariophyceae</taxon>
        <taxon>Bacillariophycidae</taxon>
        <taxon>Naviculales</taxon>
        <taxon>Phaeodactylaceae</taxon>
        <taxon>Phaeodactylum</taxon>
    </lineage>
</organism>
<dbReference type="PANTHER" id="PTHR31988">
    <property type="entry name" value="ESTERASE, PUTATIVE (DUF303)-RELATED"/>
    <property type="match status" value="1"/>
</dbReference>
<dbReference type="GO" id="GO:0016787">
    <property type="term" value="F:hydrolase activity"/>
    <property type="evidence" value="ECO:0007669"/>
    <property type="project" value="UniProtKB-KW"/>
</dbReference>
<dbReference type="EMBL" id="OU594952">
    <property type="protein sequence ID" value="CAG9279409.1"/>
    <property type="molecule type" value="Genomic_DNA"/>
</dbReference>
<evidence type="ECO:0000256" key="1">
    <source>
        <dbReference type="ARBA" id="ARBA00022801"/>
    </source>
</evidence>
<dbReference type="AlphaFoldDB" id="A0A8J9TGC2"/>
<reference evidence="4" key="1">
    <citation type="submission" date="2022-02" db="EMBL/GenBank/DDBJ databases">
        <authorList>
            <person name="Giguere J D."/>
        </authorList>
    </citation>
    <scope>NUCLEOTIDE SEQUENCE</scope>
    <source>
        <strain evidence="4">CCAP 1055/1</strain>
    </source>
</reference>
<protein>
    <recommendedName>
        <fullName evidence="3">Sialate O-acetylesterase domain-containing protein</fullName>
    </recommendedName>
</protein>
<dbReference type="InterPro" id="IPR036514">
    <property type="entry name" value="SGNH_hydro_sf"/>
</dbReference>
<name>A0A8J9TGC2_PHATR</name>
<keyword evidence="2" id="KW-0732">Signal</keyword>
<evidence type="ECO:0000256" key="2">
    <source>
        <dbReference type="SAM" id="SignalP"/>
    </source>
</evidence>
<dbReference type="Pfam" id="PF03629">
    <property type="entry name" value="SASA"/>
    <property type="match status" value="1"/>
</dbReference>
<accession>A0A8J9TGC2</accession>
<feature type="signal peptide" evidence="2">
    <location>
        <begin position="1"/>
        <end position="27"/>
    </location>
</feature>
<proteinExistence type="predicted"/>
<dbReference type="PANTHER" id="PTHR31988:SF19">
    <property type="entry name" value="9-O-ACETYL-N-ACETYLNEURAMINIC ACID DEACETYLASE-RELATED"/>
    <property type="match status" value="1"/>
</dbReference>
<dbReference type="Proteomes" id="UP000836788">
    <property type="component" value="Chromosome 11"/>
</dbReference>
<dbReference type="Gene3D" id="3.40.50.1110">
    <property type="entry name" value="SGNH hydrolase"/>
    <property type="match status" value="1"/>
</dbReference>